<keyword evidence="3" id="KW-1185">Reference proteome</keyword>
<comment type="caution">
    <text evidence="2">The sequence shown here is derived from an EMBL/GenBank/DDBJ whole genome shotgun (WGS) entry which is preliminary data.</text>
</comment>
<evidence type="ECO:0000313" key="3">
    <source>
        <dbReference type="Proteomes" id="UP000664203"/>
    </source>
</evidence>
<dbReference type="OrthoDB" id="10335680at2759"/>
<reference evidence="2" key="1">
    <citation type="submission" date="2021-03" db="EMBL/GenBank/DDBJ databases">
        <authorList>
            <person name="Tagirdzhanova G."/>
        </authorList>
    </citation>
    <scope>NUCLEOTIDE SEQUENCE</scope>
</reference>
<proteinExistence type="predicted"/>
<sequence>MGHAVVMNMLEVHSDYHVTRPRTRHSGRVVGDGIASADAMEGRPSTDRGPNIPVTVPSGRPQRNTILAKYRAPPTPRAIESKGSGAFRRMPSRRTVKEALATSKLSSLVKRILRPTARGPELLPLSPVDVSADGASRVPQQRDRSQHTPIPEPSPPASHSHGIGFKKKMECCLGILKELVEEAVGWSKLSEPAGKYFDLIARDIEGRLIRLKMWASDDIEVGDPMFGDSSPSKLMDYVTNTLEGIMSAAEQIRKEMDFLGPLASQSPVKQTGKEVESVDPLAGQESVAEIEKEIEALASLAGQQLPGVAVDLARKLETSSSSIDTESKKITLGVRTLVRLTKAVLTHQAIEYQNGPLAGRRQEMPKTRSEVEAMMRSQEHRTETDQDEYAIHMLSRTSTSSRYSEDDDGYISMPDNETMGEPGASKALLTV</sequence>
<feature type="non-terminal residue" evidence="2">
    <location>
        <position position="431"/>
    </location>
</feature>
<accession>A0A8H3JB82</accession>
<organism evidence="2 3">
    <name type="scientific">Alectoria fallacina</name>
    <dbReference type="NCBI Taxonomy" id="1903189"/>
    <lineage>
        <taxon>Eukaryota</taxon>
        <taxon>Fungi</taxon>
        <taxon>Dikarya</taxon>
        <taxon>Ascomycota</taxon>
        <taxon>Pezizomycotina</taxon>
        <taxon>Lecanoromycetes</taxon>
        <taxon>OSLEUM clade</taxon>
        <taxon>Lecanoromycetidae</taxon>
        <taxon>Lecanorales</taxon>
        <taxon>Lecanorineae</taxon>
        <taxon>Parmeliaceae</taxon>
        <taxon>Alectoria</taxon>
    </lineage>
</organism>
<protein>
    <submittedName>
        <fullName evidence="2">Uncharacterized protein</fullName>
    </submittedName>
</protein>
<evidence type="ECO:0000313" key="2">
    <source>
        <dbReference type="EMBL" id="CAF9943799.1"/>
    </source>
</evidence>
<gene>
    <name evidence="2" type="ORF">ALECFALPRED_001341</name>
</gene>
<evidence type="ECO:0000256" key="1">
    <source>
        <dbReference type="SAM" id="MobiDB-lite"/>
    </source>
</evidence>
<feature type="region of interest" description="Disordered" evidence="1">
    <location>
        <begin position="123"/>
        <end position="163"/>
    </location>
</feature>
<dbReference type="Proteomes" id="UP000664203">
    <property type="component" value="Unassembled WGS sequence"/>
</dbReference>
<name>A0A8H3JB82_9LECA</name>
<dbReference type="AlphaFoldDB" id="A0A8H3JB82"/>
<dbReference type="EMBL" id="CAJPDR010001297">
    <property type="protein sequence ID" value="CAF9943799.1"/>
    <property type="molecule type" value="Genomic_DNA"/>
</dbReference>